<name>A0A2C9CRF8_9RHOB</name>
<proteinExistence type="predicted"/>
<dbReference type="AlphaFoldDB" id="A0A2C9CRF8"/>
<dbReference type="EMBL" id="OCTN01000002">
    <property type="protein sequence ID" value="SOH93745.1"/>
    <property type="molecule type" value="Genomic_DNA"/>
</dbReference>
<reference evidence="2" key="1">
    <citation type="submission" date="2017-09" db="EMBL/GenBank/DDBJ databases">
        <authorList>
            <person name="Varghese N."/>
            <person name="Submissions S."/>
        </authorList>
    </citation>
    <scope>NUCLEOTIDE SEQUENCE [LARGE SCALE GENOMIC DNA]</scope>
    <source>
        <strain evidence="2">C7</strain>
    </source>
</reference>
<protein>
    <submittedName>
        <fullName evidence="1">Uncharacterized protein</fullName>
    </submittedName>
</protein>
<accession>A0A2C9CRF8</accession>
<evidence type="ECO:0000313" key="1">
    <source>
        <dbReference type="EMBL" id="SOH93745.1"/>
    </source>
</evidence>
<organism evidence="1 2">
    <name type="scientific">Pontivivens marinum</name>
    <dbReference type="NCBI Taxonomy" id="1690039"/>
    <lineage>
        <taxon>Bacteria</taxon>
        <taxon>Pseudomonadati</taxon>
        <taxon>Pseudomonadota</taxon>
        <taxon>Alphaproteobacteria</taxon>
        <taxon>Rhodobacterales</taxon>
        <taxon>Paracoccaceae</taxon>
        <taxon>Pontivivens</taxon>
    </lineage>
</organism>
<evidence type="ECO:0000313" key="2">
    <source>
        <dbReference type="Proteomes" id="UP000220034"/>
    </source>
</evidence>
<keyword evidence="2" id="KW-1185">Reference proteome</keyword>
<sequence length="60" mass="7101">MRGDVYESHSIHPQPERSPILPYFVEVYRDDPGPHQQPVDTYRRCCTASKIIFHIPIHRN</sequence>
<dbReference type="Proteomes" id="UP000220034">
    <property type="component" value="Unassembled WGS sequence"/>
</dbReference>
<gene>
    <name evidence="1" type="ORF">SAMN06273572_102423</name>
</gene>